<comment type="similarity">
    <text evidence="2">Belongs to the nucleobase:cation symporter-2 (NCS2) (TC 2.A.40) family. Azg-like subfamily.</text>
</comment>
<evidence type="ECO:0000256" key="6">
    <source>
        <dbReference type="ARBA" id="ARBA00023136"/>
    </source>
</evidence>
<feature type="transmembrane region" description="Helical" evidence="7">
    <location>
        <begin position="211"/>
        <end position="227"/>
    </location>
</feature>
<gene>
    <name evidence="8" type="ORF">J2Z37_000053</name>
</gene>
<comment type="subcellular location">
    <subcellularLocation>
        <location evidence="1">Endomembrane system</location>
        <topology evidence="1">Multi-pass membrane protein</topology>
    </subcellularLocation>
</comment>
<feature type="transmembrane region" description="Helical" evidence="7">
    <location>
        <begin position="68"/>
        <end position="88"/>
    </location>
</feature>
<feature type="transmembrane region" description="Helical" evidence="7">
    <location>
        <begin position="94"/>
        <end position="113"/>
    </location>
</feature>
<feature type="transmembrane region" description="Helical" evidence="7">
    <location>
        <begin position="12"/>
        <end position="34"/>
    </location>
</feature>
<dbReference type="InterPro" id="IPR045018">
    <property type="entry name" value="Azg-like"/>
</dbReference>
<name>A0ABS4GII2_9BACL</name>
<keyword evidence="5 7" id="KW-1133">Transmembrane helix</keyword>
<feature type="transmembrane region" description="Helical" evidence="7">
    <location>
        <begin position="429"/>
        <end position="446"/>
    </location>
</feature>
<dbReference type="RefSeq" id="WP_209807777.1">
    <property type="nucleotide sequence ID" value="NZ_JAGGKT010000001.1"/>
</dbReference>
<feature type="transmembrane region" description="Helical" evidence="7">
    <location>
        <begin position="125"/>
        <end position="142"/>
    </location>
</feature>
<evidence type="ECO:0000256" key="1">
    <source>
        <dbReference type="ARBA" id="ARBA00004127"/>
    </source>
</evidence>
<reference evidence="8 9" key="1">
    <citation type="submission" date="2021-03" db="EMBL/GenBank/DDBJ databases">
        <title>Genomic Encyclopedia of Type Strains, Phase IV (KMG-IV): sequencing the most valuable type-strain genomes for metagenomic binning, comparative biology and taxonomic classification.</title>
        <authorList>
            <person name="Goeker M."/>
        </authorList>
    </citation>
    <scope>NUCLEOTIDE SEQUENCE [LARGE SCALE GENOMIC DNA]</scope>
    <source>
        <strain evidence="8 9">DSM 24738</strain>
    </source>
</reference>
<evidence type="ECO:0000256" key="2">
    <source>
        <dbReference type="ARBA" id="ARBA00005697"/>
    </source>
</evidence>
<feature type="transmembrane region" description="Helical" evidence="7">
    <location>
        <begin position="40"/>
        <end position="61"/>
    </location>
</feature>
<feature type="transmembrane region" description="Helical" evidence="7">
    <location>
        <begin position="181"/>
        <end position="204"/>
    </location>
</feature>
<feature type="transmembrane region" description="Helical" evidence="7">
    <location>
        <begin position="393"/>
        <end position="423"/>
    </location>
</feature>
<keyword evidence="4 7" id="KW-0812">Transmembrane</keyword>
<dbReference type="EMBL" id="JAGGKT010000001">
    <property type="protein sequence ID" value="MBP1930066.1"/>
    <property type="molecule type" value="Genomic_DNA"/>
</dbReference>
<keyword evidence="9" id="KW-1185">Reference proteome</keyword>
<organism evidence="8 9">
    <name type="scientific">Ammoniphilus resinae</name>
    <dbReference type="NCBI Taxonomy" id="861532"/>
    <lineage>
        <taxon>Bacteria</taxon>
        <taxon>Bacillati</taxon>
        <taxon>Bacillota</taxon>
        <taxon>Bacilli</taxon>
        <taxon>Bacillales</taxon>
        <taxon>Paenibacillaceae</taxon>
        <taxon>Aneurinibacillus group</taxon>
        <taxon>Ammoniphilus</taxon>
    </lineage>
</organism>
<protein>
    <submittedName>
        <fullName evidence="8">AGZA family xanthine/uracil permease-like MFS transporter</fullName>
    </submittedName>
</protein>
<keyword evidence="3" id="KW-0813">Transport</keyword>
<proteinExistence type="inferred from homology"/>
<dbReference type="PANTHER" id="PTHR43337">
    <property type="entry name" value="XANTHINE/URACIL PERMEASE C887.17-RELATED"/>
    <property type="match status" value="1"/>
</dbReference>
<dbReference type="InterPro" id="IPR006043">
    <property type="entry name" value="NCS2"/>
</dbReference>
<evidence type="ECO:0000313" key="8">
    <source>
        <dbReference type="EMBL" id="MBP1930066.1"/>
    </source>
</evidence>
<evidence type="ECO:0000256" key="5">
    <source>
        <dbReference type="ARBA" id="ARBA00022989"/>
    </source>
</evidence>
<evidence type="ECO:0000313" key="9">
    <source>
        <dbReference type="Proteomes" id="UP001519343"/>
    </source>
</evidence>
<dbReference type="Proteomes" id="UP001519343">
    <property type="component" value="Unassembled WGS sequence"/>
</dbReference>
<sequence>MVNQQTSARTEIFAGITTFVTMAYILFVNPMILSGTGMDANAVFLATCLGAGIVSILMGLIVKAPIALAPGMGLNAYFAVVASSTGGIMPWQTALAAVFISGIIFLILTLTGFRQALVDAVPDGLKHGITVGIGLFIALLGFKLSELIKIQAIPIPPTMDSLAKGPTDLMSFEWNLHLANFSYFTGNSGMLAFIGLVITSLMVVRGLKGGILIGILITTIIGIPMGVTDISSLQGAKWYPDFSTNNFFALDLQGILGIGILEAIFVFTFVELFDTFGTMVGTLDRAGILNQPDGRKKLSKAMMVDASGVSIGALLGTSTITAFVESASGIEAGGRRGLTAITVGVLFILALFIAPIAGIVPSAATAPALIIVGVLMVQNILKIDFHNMLEAIPAFLTIILMPLTQSIANGISAGILFFTLLSVSLGKKVHPIMWVLTILVIVRYIFIGGE</sequence>
<evidence type="ECO:0000256" key="3">
    <source>
        <dbReference type="ARBA" id="ARBA00022448"/>
    </source>
</evidence>
<evidence type="ECO:0000256" key="7">
    <source>
        <dbReference type="SAM" id="Phobius"/>
    </source>
</evidence>
<dbReference type="PANTHER" id="PTHR43337:SF1">
    <property type="entry name" value="XANTHINE_URACIL PERMEASE C887.17-RELATED"/>
    <property type="match status" value="1"/>
</dbReference>
<feature type="transmembrane region" description="Helical" evidence="7">
    <location>
        <begin position="363"/>
        <end position="381"/>
    </location>
</feature>
<evidence type="ECO:0000256" key="4">
    <source>
        <dbReference type="ARBA" id="ARBA00022692"/>
    </source>
</evidence>
<comment type="caution">
    <text evidence="8">The sequence shown here is derived from an EMBL/GenBank/DDBJ whole genome shotgun (WGS) entry which is preliminary data.</text>
</comment>
<keyword evidence="6 7" id="KW-0472">Membrane</keyword>
<dbReference type="Pfam" id="PF00860">
    <property type="entry name" value="Xan_ur_permease"/>
    <property type="match status" value="2"/>
</dbReference>
<accession>A0ABS4GII2</accession>
<feature type="transmembrane region" description="Helical" evidence="7">
    <location>
        <begin position="247"/>
        <end position="270"/>
    </location>
</feature>
<feature type="transmembrane region" description="Helical" evidence="7">
    <location>
        <begin position="338"/>
        <end position="357"/>
    </location>
</feature>